<dbReference type="Pfam" id="PF12796">
    <property type="entry name" value="Ank_2"/>
    <property type="match status" value="2"/>
</dbReference>
<reference evidence="4" key="2">
    <citation type="submission" date="2017-06" db="EMBL/GenBank/DDBJ databases">
        <title>WGS assembly of Brachypodium distachyon.</title>
        <authorList>
            <consortium name="The International Brachypodium Initiative"/>
            <person name="Lucas S."/>
            <person name="Harmon-Smith M."/>
            <person name="Lail K."/>
            <person name="Tice H."/>
            <person name="Grimwood J."/>
            <person name="Bruce D."/>
            <person name="Barry K."/>
            <person name="Shu S."/>
            <person name="Lindquist E."/>
            <person name="Wang M."/>
            <person name="Pitluck S."/>
            <person name="Vogel J.P."/>
            <person name="Garvin D.F."/>
            <person name="Mockler T.C."/>
            <person name="Schmutz J."/>
            <person name="Rokhsar D."/>
            <person name="Bevan M.W."/>
        </authorList>
    </citation>
    <scope>NUCLEOTIDE SEQUENCE</scope>
    <source>
        <strain evidence="4">Bd21</strain>
    </source>
</reference>
<sequence length="421" mass="46305">MAPSTSDLALKAAFDGDLRVLKKMAKKVDLRGAKDKKNRQNALHLAASEGHLDCCKFLVEKSGLDVNSVTDTGVTPLFYAALERRVQVMRYLLDHGADPTMSEERGSVLLHNAAEEGYCEAVRLLLSKGVDVDPIDHRGAPLHLAVARDHVEVVKVLLEHGANPNRVANHIFSPLMMACCGEALNCMKLLIEAGADVNAHGYSGPTPLTEVVEDGLTDFVNLLLEAGADPNIPNQHGAIPIELAAACGRRELVEILFPRTKPIPSLPDWSVDGIIRTVSSPHIGPQAEVSLEEKIDNWKSQGKESFAKKDYTTAMYFYRLVMEINPLDPAMYANRSLCWLRLREGDRALEDARQCIATKPSWSKAWYREGAALSFMKDYKGAADAFLKALELDPRSDEIMGALRYAMDAGIACPVYHTLNE</sequence>
<dbReference type="PROSITE" id="PS50005">
    <property type="entry name" value="TPR"/>
    <property type="match status" value="1"/>
</dbReference>
<dbReference type="OrthoDB" id="590877at2759"/>
<keyword evidence="1" id="KW-0040">ANK repeat</keyword>
<dbReference type="Proteomes" id="UP000008810">
    <property type="component" value="Chromosome 4"/>
</dbReference>
<dbReference type="PRINTS" id="PR01415">
    <property type="entry name" value="ANKYRIN"/>
</dbReference>
<dbReference type="InterPro" id="IPR011990">
    <property type="entry name" value="TPR-like_helical_dom_sf"/>
</dbReference>
<organism evidence="4">
    <name type="scientific">Brachypodium distachyon</name>
    <name type="common">Purple false brome</name>
    <name type="synonym">Trachynia distachya</name>
    <dbReference type="NCBI Taxonomy" id="15368"/>
    <lineage>
        <taxon>Eukaryota</taxon>
        <taxon>Viridiplantae</taxon>
        <taxon>Streptophyta</taxon>
        <taxon>Embryophyta</taxon>
        <taxon>Tracheophyta</taxon>
        <taxon>Spermatophyta</taxon>
        <taxon>Magnoliopsida</taxon>
        <taxon>Liliopsida</taxon>
        <taxon>Poales</taxon>
        <taxon>Poaceae</taxon>
        <taxon>BOP clade</taxon>
        <taxon>Pooideae</taxon>
        <taxon>Stipodae</taxon>
        <taxon>Brachypodieae</taxon>
        <taxon>Brachypodium</taxon>
    </lineage>
</organism>
<dbReference type="SUPFAM" id="SSF48452">
    <property type="entry name" value="TPR-like"/>
    <property type="match status" value="1"/>
</dbReference>
<dbReference type="Gramene" id="KQJ85969">
    <property type="protein sequence ID" value="KQJ85969"/>
    <property type="gene ID" value="BRADI_4g02660v3"/>
</dbReference>
<feature type="repeat" description="ANK" evidence="1">
    <location>
        <begin position="72"/>
        <end position="104"/>
    </location>
</feature>
<evidence type="ECO:0000256" key="1">
    <source>
        <dbReference type="PROSITE-ProRule" id="PRU00023"/>
    </source>
</evidence>
<dbReference type="Pfam" id="PF25575">
    <property type="entry name" value="TPR_BSK1_C"/>
    <property type="match status" value="1"/>
</dbReference>
<dbReference type="STRING" id="15368.A0A0Q3PAB2"/>
<protein>
    <recommendedName>
        <fullName evidence="3">Serine/threonine-protein kinase BSK1-like TPR repeats domain-containing protein</fullName>
    </recommendedName>
</protein>
<dbReference type="PANTHER" id="PTHR46224:SF37">
    <property type="entry name" value="OS12G0600100 PROTEIN"/>
    <property type="match status" value="1"/>
</dbReference>
<feature type="domain" description="Serine/threonine-protein kinase BSK1-like TPR repeats" evidence="3">
    <location>
        <begin position="295"/>
        <end position="367"/>
    </location>
</feature>
<gene>
    <name evidence="5" type="primary">LOC100835365</name>
    <name evidence="4" type="ORF">BRADI_4g02660v3</name>
</gene>
<dbReference type="PROSITE" id="PS50297">
    <property type="entry name" value="ANK_REP_REGION"/>
    <property type="match status" value="4"/>
</dbReference>
<dbReference type="Pfam" id="PF00023">
    <property type="entry name" value="Ank"/>
    <property type="match status" value="1"/>
</dbReference>
<dbReference type="InterPro" id="IPR002110">
    <property type="entry name" value="Ankyrin_rpt"/>
</dbReference>
<dbReference type="EMBL" id="CM000883">
    <property type="protein sequence ID" value="KQJ85969.1"/>
    <property type="molecule type" value="Genomic_DNA"/>
</dbReference>
<dbReference type="InterPro" id="IPR036770">
    <property type="entry name" value="Ankyrin_rpt-contain_sf"/>
</dbReference>
<dbReference type="FunCoup" id="A0A0Q3PAB2">
    <property type="interactions" value="17"/>
</dbReference>
<reference evidence="5" key="3">
    <citation type="submission" date="2018-08" db="UniProtKB">
        <authorList>
            <consortium name="EnsemblPlants"/>
        </authorList>
    </citation>
    <scope>IDENTIFICATION</scope>
    <source>
        <strain evidence="5">cv. Bd21</strain>
    </source>
</reference>
<dbReference type="Gene3D" id="1.25.40.20">
    <property type="entry name" value="Ankyrin repeat-containing domain"/>
    <property type="match status" value="2"/>
</dbReference>
<dbReference type="SUPFAM" id="SSF48403">
    <property type="entry name" value="Ankyrin repeat"/>
    <property type="match status" value="1"/>
</dbReference>
<feature type="repeat" description="ANK" evidence="1">
    <location>
        <begin position="170"/>
        <end position="202"/>
    </location>
</feature>
<dbReference type="PROSITE" id="PS50088">
    <property type="entry name" value="ANK_REPEAT"/>
    <property type="match status" value="5"/>
</dbReference>
<dbReference type="SMART" id="SM00248">
    <property type="entry name" value="ANK"/>
    <property type="match status" value="7"/>
</dbReference>
<proteinExistence type="predicted"/>
<dbReference type="PANTHER" id="PTHR46224">
    <property type="entry name" value="ANKYRIN REPEAT FAMILY PROTEIN"/>
    <property type="match status" value="1"/>
</dbReference>
<accession>A0A0Q3PAB2</accession>
<reference evidence="4 5" key="1">
    <citation type="journal article" date="2010" name="Nature">
        <title>Genome sequencing and analysis of the model grass Brachypodium distachyon.</title>
        <authorList>
            <consortium name="International Brachypodium Initiative"/>
        </authorList>
    </citation>
    <scope>NUCLEOTIDE SEQUENCE [LARGE SCALE GENOMIC DNA]</scope>
    <source>
        <strain evidence="4 5">Bd21</strain>
    </source>
</reference>
<dbReference type="Gene3D" id="1.25.40.10">
    <property type="entry name" value="Tetratricopeptide repeat domain"/>
    <property type="match status" value="1"/>
</dbReference>
<evidence type="ECO:0000313" key="5">
    <source>
        <dbReference type="EnsemblPlants" id="KQJ85969"/>
    </source>
</evidence>
<dbReference type="InterPro" id="IPR019734">
    <property type="entry name" value="TPR_rpt"/>
</dbReference>
<keyword evidence="6" id="KW-1185">Reference proteome</keyword>
<dbReference type="InterPro" id="IPR058209">
    <property type="entry name" value="TPR_BSK1_C"/>
</dbReference>
<dbReference type="EnsemblPlants" id="KQJ85969">
    <property type="protein sequence ID" value="KQJ85969"/>
    <property type="gene ID" value="BRADI_4g02660v3"/>
</dbReference>
<feature type="repeat" description="ANK" evidence="1">
    <location>
        <begin position="105"/>
        <end position="137"/>
    </location>
</feature>
<feature type="repeat" description="ANK" evidence="1">
    <location>
        <begin position="203"/>
        <end position="235"/>
    </location>
</feature>
<dbReference type="SMART" id="SM00028">
    <property type="entry name" value="TPR"/>
    <property type="match status" value="3"/>
</dbReference>
<evidence type="ECO:0000259" key="3">
    <source>
        <dbReference type="Pfam" id="PF25575"/>
    </source>
</evidence>
<evidence type="ECO:0000313" key="6">
    <source>
        <dbReference type="Proteomes" id="UP000008810"/>
    </source>
</evidence>
<keyword evidence="2" id="KW-0802">TPR repeat</keyword>
<feature type="repeat" description="ANK" evidence="1">
    <location>
        <begin position="137"/>
        <end position="169"/>
    </location>
</feature>
<dbReference type="AlphaFoldDB" id="A0A0Q3PAB2"/>
<dbReference type="InterPro" id="IPR051616">
    <property type="entry name" value="Cul2-RING_E3_ligase_SR"/>
</dbReference>
<feature type="repeat" description="TPR" evidence="2">
    <location>
        <begin position="363"/>
        <end position="396"/>
    </location>
</feature>
<evidence type="ECO:0000313" key="4">
    <source>
        <dbReference type="EMBL" id="KQJ85969.1"/>
    </source>
</evidence>
<evidence type="ECO:0000256" key="2">
    <source>
        <dbReference type="PROSITE-ProRule" id="PRU00339"/>
    </source>
</evidence>
<name>A0A0Q3PAB2_BRADI</name>